<evidence type="ECO:0000256" key="13">
    <source>
        <dbReference type="ARBA" id="ARBA00023136"/>
    </source>
</evidence>
<keyword evidence="9 19" id="KW-0808">Transferase</keyword>
<feature type="transmembrane region" description="Helical" evidence="19">
    <location>
        <begin position="180"/>
        <end position="198"/>
    </location>
</feature>
<name>A0ABW5ZHH4_9BACL</name>
<evidence type="ECO:0000256" key="6">
    <source>
        <dbReference type="ARBA" id="ARBA00015850"/>
    </source>
</evidence>
<feature type="transmembrane region" description="Helical" evidence="19">
    <location>
        <begin position="205"/>
        <end position="224"/>
    </location>
</feature>
<feature type="transmembrane region" description="Helical" evidence="19">
    <location>
        <begin position="62"/>
        <end position="81"/>
    </location>
</feature>
<keyword evidence="7 19" id="KW-1003">Cell membrane</keyword>
<feature type="transmembrane region" description="Helical" evidence="19">
    <location>
        <begin position="109"/>
        <end position="129"/>
    </location>
</feature>
<evidence type="ECO:0000256" key="9">
    <source>
        <dbReference type="ARBA" id="ARBA00022679"/>
    </source>
</evidence>
<proteinExistence type="inferred from homology"/>
<comment type="subcellular location">
    <subcellularLocation>
        <location evidence="2 19">Cell membrane</location>
        <topology evidence="2 19">Multi-pass membrane protein</topology>
    </subcellularLocation>
</comment>
<comment type="caution">
    <text evidence="20">The sequence shown here is derived from an EMBL/GenBank/DDBJ whole genome shotgun (WGS) entry which is preliminary data.</text>
</comment>
<comment type="cofactor">
    <cofactor evidence="1 19">
        <name>Mg(2+)</name>
        <dbReference type="ChEBI" id="CHEBI:18420"/>
    </cofactor>
</comment>
<keyword evidence="8 19" id="KW-0169">Cobalamin biosynthesis</keyword>
<accession>A0ABW5ZHH4</accession>
<protein>
    <recommendedName>
        <fullName evidence="6 19">Adenosylcobinamide-GDP ribazoletransferase</fullName>
        <ecNumber evidence="5 19">2.7.8.26</ecNumber>
    </recommendedName>
    <alternativeName>
        <fullName evidence="16 19">Cobalamin synthase</fullName>
    </alternativeName>
    <alternativeName>
        <fullName evidence="15 19">Cobalamin-5'-phosphate synthase</fullName>
    </alternativeName>
</protein>
<dbReference type="EC" id="2.7.8.26" evidence="5 19"/>
<keyword evidence="12 19" id="KW-1133">Transmembrane helix</keyword>
<evidence type="ECO:0000256" key="16">
    <source>
        <dbReference type="ARBA" id="ARBA00032853"/>
    </source>
</evidence>
<feature type="transmembrane region" description="Helical" evidence="19">
    <location>
        <begin position="35"/>
        <end position="55"/>
    </location>
</feature>
<evidence type="ECO:0000256" key="19">
    <source>
        <dbReference type="HAMAP-Rule" id="MF_00719"/>
    </source>
</evidence>
<comment type="pathway">
    <text evidence="3 19">Cofactor biosynthesis; adenosylcobalamin biosynthesis; adenosylcobalamin from cob(II)yrinate a,c-diamide: step 7/7.</text>
</comment>
<evidence type="ECO:0000256" key="10">
    <source>
        <dbReference type="ARBA" id="ARBA00022692"/>
    </source>
</evidence>
<sequence>MLKGFLLAIQFFTSLPVRREIEMTNHTVRRMIGLLPLIGGLIGCVAACVIFTAEFAFAASPLITAFLIWLIFIILTGGLHLDGWTDVSDAYFSYQDQGRRHEILKDPRVGAFGVLSMIVLLAAKFVLLLDLASKDQISIAWLIWIPVISRLMMAVSLTKAPLAKQEGMAYFLKSFLNGRVILIAGAVSLILLAVPLTFSPEQWPLLCILLAGAALFSVISSVFFNRAFGGISGDTLGASLEGGELWSLILVWCYLSIVMG</sequence>
<feature type="transmembrane region" description="Helical" evidence="19">
    <location>
        <begin position="141"/>
        <end position="160"/>
    </location>
</feature>
<dbReference type="PANTHER" id="PTHR34148">
    <property type="entry name" value="ADENOSYLCOBINAMIDE-GDP RIBAZOLETRANSFERASE"/>
    <property type="match status" value="1"/>
</dbReference>
<keyword evidence="11 19" id="KW-0460">Magnesium</keyword>
<evidence type="ECO:0000256" key="11">
    <source>
        <dbReference type="ARBA" id="ARBA00022842"/>
    </source>
</evidence>
<dbReference type="RefSeq" id="WP_204730831.1">
    <property type="nucleotide sequence ID" value="NZ_JAFBDK010000026.1"/>
</dbReference>
<evidence type="ECO:0000256" key="14">
    <source>
        <dbReference type="ARBA" id="ARBA00025228"/>
    </source>
</evidence>
<evidence type="ECO:0000256" key="15">
    <source>
        <dbReference type="ARBA" id="ARBA00032605"/>
    </source>
</evidence>
<dbReference type="NCBIfam" id="TIGR00317">
    <property type="entry name" value="cobS"/>
    <property type="match status" value="1"/>
</dbReference>
<evidence type="ECO:0000256" key="8">
    <source>
        <dbReference type="ARBA" id="ARBA00022573"/>
    </source>
</evidence>
<keyword evidence="10 19" id="KW-0812">Transmembrane</keyword>
<comment type="function">
    <text evidence="14 19">Joins adenosylcobinamide-GDP and alpha-ribazole to generate adenosylcobalamin (Ado-cobalamin). Also synthesizes adenosylcobalamin 5'-phosphate from adenosylcobinamide-GDP and alpha-ribazole 5'-phosphate.</text>
</comment>
<dbReference type="HAMAP" id="MF_00719">
    <property type="entry name" value="CobS"/>
    <property type="match status" value="1"/>
</dbReference>
<evidence type="ECO:0000313" key="21">
    <source>
        <dbReference type="Proteomes" id="UP001597561"/>
    </source>
</evidence>
<feature type="transmembrane region" description="Helical" evidence="19">
    <location>
        <begin position="236"/>
        <end position="257"/>
    </location>
</feature>
<evidence type="ECO:0000256" key="12">
    <source>
        <dbReference type="ARBA" id="ARBA00022989"/>
    </source>
</evidence>
<dbReference type="Proteomes" id="UP001597561">
    <property type="component" value="Unassembled WGS sequence"/>
</dbReference>
<evidence type="ECO:0000256" key="5">
    <source>
        <dbReference type="ARBA" id="ARBA00013200"/>
    </source>
</evidence>
<evidence type="ECO:0000313" key="20">
    <source>
        <dbReference type="EMBL" id="MFD2912449.1"/>
    </source>
</evidence>
<organism evidence="20 21">
    <name type="scientific">Jeotgalibacillus terrae</name>
    <dbReference type="NCBI Taxonomy" id="587735"/>
    <lineage>
        <taxon>Bacteria</taxon>
        <taxon>Bacillati</taxon>
        <taxon>Bacillota</taxon>
        <taxon>Bacilli</taxon>
        <taxon>Bacillales</taxon>
        <taxon>Caryophanaceae</taxon>
        <taxon>Jeotgalibacillus</taxon>
    </lineage>
</organism>
<evidence type="ECO:0000256" key="7">
    <source>
        <dbReference type="ARBA" id="ARBA00022475"/>
    </source>
</evidence>
<evidence type="ECO:0000256" key="18">
    <source>
        <dbReference type="ARBA" id="ARBA00049504"/>
    </source>
</evidence>
<evidence type="ECO:0000256" key="1">
    <source>
        <dbReference type="ARBA" id="ARBA00001946"/>
    </source>
</evidence>
<gene>
    <name evidence="19 20" type="primary">cobS</name>
    <name evidence="20" type="ORF">ACFS5P_11240</name>
</gene>
<dbReference type="PANTHER" id="PTHR34148:SF1">
    <property type="entry name" value="ADENOSYLCOBINAMIDE-GDP RIBAZOLETRANSFERASE"/>
    <property type="match status" value="1"/>
</dbReference>
<keyword evidence="21" id="KW-1185">Reference proteome</keyword>
<evidence type="ECO:0000256" key="3">
    <source>
        <dbReference type="ARBA" id="ARBA00004663"/>
    </source>
</evidence>
<keyword evidence="13 19" id="KW-0472">Membrane</keyword>
<comment type="catalytic activity">
    <reaction evidence="17 19">
        <text>alpha-ribazole + adenosylcob(III)inamide-GDP = adenosylcob(III)alamin + GMP + H(+)</text>
        <dbReference type="Rhea" id="RHEA:16049"/>
        <dbReference type="ChEBI" id="CHEBI:10329"/>
        <dbReference type="ChEBI" id="CHEBI:15378"/>
        <dbReference type="ChEBI" id="CHEBI:18408"/>
        <dbReference type="ChEBI" id="CHEBI:58115"/>
        <dbReference type="ChEBI" id="CHEBI:60487"/>
        <dbReference type="EC" id="2.7.8.26"/>
    </reaction>
</comment>
<dbReference type="Pfam" id="PF02654">
    <property type="entry name" value="CobS"/>
    <property type="match status" value="1"/>
</dbReference>
<dbReference type="EMBL" id="JBHUPG010000021">
    <property type="protein sequence ID" value="MFD2912449.1"/>
    <property type="molecule type" value="Genomic_DNA"/>
</dbReference>
<evidence type="ECO:0000256" key="17">
    <source>
        <dbReference type="ARBA" id="ARBA00048623"/>
    </source>
</evidence>
<comment type="similarity">
    <text evidence="4 19">Belongs to the CobS family.</text>
</comment>
<evidence type="ECO:0000256" key="2">
    <source>
        <dbReference type="ARBA" id="ARBA00004651"/>
    </source>
</evidence>
<evidence type="ECO:0000256" key="4">
    <source>
        <dbReference type="ARBA" id="ARBA00010561"/>
    </source>
</evidence>
<comment type="catalytic activity">
    <reaction evidence="18 19">
        <text>alpha-ribazole 5'-phosphate + adenosylcob(III)inamide-GDP = adenosylcob(III)alamin 5'-phosphate + GMP + H(+)</text>
        <dbReference type="Rhea" id="RHEA:23560"/>
        <dbReference type="ChEBI" id="CHEBI:15378"/>
        <dbReference type="ChEBI" id="CHEBI:57918"/>
        <dbReference type="ChEBI" id="CHEBI:58115"/>
        <dbReference type="ChEBI" id="CHEBI:60487"/>
        <dbReference type="ChEBI" id="CHEBI:60493"/>
        <dbReference type="EC" id="2.7.8.26"/>
    </reaction>
</comment>
<dbReference type="InterPro" id="IPR003805">
    <property type="entry name" value="CobS"/>
</dbReference>
<reference evidence="21" key="1">
    <citation type="journal article" date="2019" name="Int. J. Syst. Evol. Microbiol.">
        <title>The Global Catalogue of Microorganisms (GCM) 10K type strain sequencing project: providing services to taxonomists for standard genome sequencing and annotation.</title>
        <authorList>
            <consortium name="The Broad Institute Genomics Platform"/>
            <consortium name="The Broad Institute Genome Sequencing Center for Infectious Disease"/>
            <person name="Wu L."/>
            <person name="Ma J."/>
        </authorList>
    </citation>
    <scope>NUCLEOTIDE SEQUENCE [LARGE SCALE GENOMIC DNA]</scope>
    <source>
        <strain evidence="21">KCTC 13528</strain>
    </source>
</reference>
<dbReference type="GO" id="GO:0051073">
    <property type="term" value="F:adenosylcobinamide-GDP ribazoletransferase activity"/>
    <property type="evidence" value="ECO:0007669"/>
    <property type="project" value="UniProtKB-EC"/>
</dbReference>